<dbReference type="InterPro" id="IPR058625">
    <property type="entry name" value="MdtA-like_BSH"/>
</dbReference>
<comment type="subcellular location">
    <subcellularLocation>
        <location evidence="1">Cell envelope</location>
    </subcellularLocation>
</comment>
<accession>A0ABR7MC24</accession>
<evidence type="ECO:0000313" key="7">
    <source>
        <dbReference type="Proteomes" id="UP000765802"/>
    </source>
</evidence>
<feature type="domain" description="Multidrug resistance protein MdtA-like barrel-sandwich hybrid" evidence="4">
    <location>
        <begin position="70"/>
        <end position="187"/>
    </location>
</feature>
<evidence type="ECO:0000313" key="6">
    <source>
        <dbReference type="EMBL" id="MBC6492588.1"/>
    </source>
</evidence>
<dbReference type="Gene3D" id="2.40.30.170">
    <property type="match status" value="1"/>
</dbReference>
<dbReference type="SUPFAM" id="SSF111369">
    <property type="entry name" value="HlyD-like secretion proteins"/>
    <property type="match status" value="1"/>
</dbReference>
<reference evidence="6 7" key="1">
    <citation type="submission" date="2016-07" db="EMBL/GenBank/DDBJ databases">
        <title>Genome analysis of Flavihumibacter stibioxidans YS-17.</title>
        <authorList>
            <person name="Shi K."/>
            <person name="Han Y."/>
            <person name="Wang G."/>
        </authorList>
    </citation>
    <scope>NUCLEOTIDE SEQUENCE [LARGE SCALE GENOMIC DNA]</scope>
    <source>
        <strain evidence="6 7">YS-17</strain>
    </source>
</reference>
<dbReference type="NCBIfam" id="TIGR01730">
    <property type="entry name" value="RND_mfp"/>
    <property type="match status" value="1"/>
</dbReference>
<sequence length="349" mass="37839">MKKLLYILPVIALLAIVVIRLKSNKKTTEEKVYTYNKEQAILVQADTLRLLPLQGETIFSGNFEPDRETRISSETPGKILALFVDAGSVVNRGQTLVKLDDALLKLQLQSVDVQIEGLETDVKRFTVLTNADAIQGVQLEKAVLALKAARIQRSNLLEQIAKTTIHAPFSGIITQKLTELGAFAAPGIPLLQLTDIRQLRFTVQVPEQDLSRFPVNRSYTIHADAYPNMPLAGKISLIGSKGNQGNSFPVQFLVTNSAGQSIKAGMFGKVSLAESGQEKALLIPSSAIAGSGLQPQVWLIRNGKASLTSITVSRRIENRAVVASGLKEGDLLVTGGFINLFEGANVRTQ</sequence>
<evidence type="ECO:0000256" key="3">
    <source>
        <dbReference type="ARBA" id="ARBA00022448"/>
    </source>
</evidence>
<dbReference type="Gene3D" id="2.40.50.100">
    <property type="match status" value="1"/>
</dbReference>
<dbReference type="InterPro" id="IPR058627">
    <property type="entry name" value="MdtA-like_C"/>
</dbReference>
<protein>
    <submittedName>
        <fullName evidence="6">Efflux transporter periplasmic adaptor subunit</fullName>
    </submittedName>
</protein>
<comment type="similarity">
    <text evidence="2">Belongs to the membrane fusion protein (MFP) (TC 8.A.1) family.</text>
</comment>
<evidence type="ECO:0000259" key="4">
    <source>
        <dbReference type="Pfam" id="PF25917"/>
    </source>
</evidence>
<name>A0ABR7MC24_9BACT</name>
<dbReference type="PANTHER" id="PTHR30469">
    <property type="entry name" value="MULTIDRUG RESISTANCE PROTEIN MDTA"/>
    <property type="match status" value="1"/>
</dbReference>
<dbReference type="InterPro" id="IPR006143">
    <property type="entry name" value="RND_pump_MFP"/>
</dbReference>
<gene>
    <name evidence="6" type="ORF">BC349_16115</name>
</gene>
<dbReference type="Pfam" id="PF25967">
    <property type="entry name" value="RND-MFP_C"/>
    <property type="match status" value="1"/>
</dbReference>
<dbReference type="Pfam" id="PF25917">
    <property type="entry name" value="BSH_RND"/>
    <property type="match status" value="1"/>
</dbReference>
<dbReference type="EMBL" id="MBUA01000028">
    <property type="protein sequence ID" value="MBC6492588.1"/>
    <property type="molecule type" value="Genomic_DNA"/>
</dbReference>
<organism evidence="6 7">
    <name type="scientific">Flavihumibacter stibioxidans</name>
    <dbReference type="NCBI Taxonomy" id="1834163"/>
    <lineage>
        <taxon>Bacteria</taxon>
        <taxon>Pseudomonadati</taxon>
        <taxon>Bacteroidota</taxon>
        <taxon>Chitinophagia</taxon>
        <taxon>Chitinophagales</taxon>
        <taxon>Chitinophagaceae</taxon>
        <taxon>Flavihumibacter</taxon>
    </lineage>
</organism>
<dbReference type="Gene3D" id="2.40.420.20">
    <property type="match status" value="1"/>
</dbReference>
<comment type="caution">
    <text evidence="6">The sequence shown here is derived from an EMBL/GenBank/DDBJ whole genome shotgun (WGS) entry which is preliminary data.</text>
</comment>
<dbReference type="RefSeq" id="WP_187257903.1">
    <property type="nucleotide sequence ID" value="NZ_JBHULF010000020.1"/>
</dbReference>
<evidence type="ECO:0000256" key="1">
    <source>
        <dbReference type="ARBA" id="ARBA00004196"/>
    </source>
</evidence>
<dbReference type="PANTHER" id="PTHR30469:SF15">
    <property type="entry name" value="HLYD FAMILY OF SECRETION PROTEINS"/>
    <property type="match status" value="1"/>
</dbReference>
<evidence type="ECO:0000259" key="5">
    <source>
        <dbReference type="Pfam" id="PF25967"/>
    </source>
</evidence>
<keyword evidence="7" id="KW-1185">Reference proteome</keyword>
<keyword evidence="3" id="KW-0813">Transport</keyword>
<evidence type="ECO:0000256" key="2">
    <source>
        <dbReference type="ARBA" id="ARBA00009477"/>
    </source>
</evidence>
<dbReference type="Proteomes" id="UP000765802">
    <property type="component" value="Unassembled WGS sequence"/>
</dbReference>
<proteinExistence type="inferred from homology"/>
<feature type="domain" description="Multidrug resistance protein MdtA-like C-terminal permuted SH3" evidence="5">
    <location>
        <begin position="280"/>
        <end position="336"/>
    </location>
</feature>